<accession>A0A6U2CBL8</accession>
<proteinExistence type="predicted"/>
<dbReference type="Gene3D" id="1.25.40.20">
    <property type="entry name" value="Ankyrin repeat-containing domain"/>
    <property type="match status" value="1"/>
</dbReference>
<reference evidence="2" key="1">
    <citation type="submission" date="2021-01" db="EMBL/GenBank/DDBJ databases">
        <authorList>
            <person name="Corre E."/>
            <person name="Pelletier E."/>
            <person name="Niang G."/>
            <person name="Scheremetjew M."/>
            <person name="Finn R."/>
            <person name="Kale V."/>
            <person name="Holt S."/>
            <person name="Cochrane G."/>
            <person name="Meng A."/>
            <person name="Brown T."/>
            <person name="Cohen L."/>
        </authorList>
    </citation>
    <scope>NUCLEOTIDE SEQUENCE</scope>
    <source>
        <strain evidence="1">CCMP441</strain>
        <strain evidence="2">CCMP644</strain>
    </source>
</reference>
<protein>
    <submittedName>
        <fullName evidence="2">Uncharacterized protein</fullName>
    </submittedName>
</protein>
<dbReference type="SUPFAM" id="SSF48403">
    <property type="entry name" value="Ankyrin repeat"/>
    <property type="match status" value="1"/>
</dbReference>
<organism evidence="2">
    <name type="scientific">Hemiselmis andersenii</name>
    <name type="common">Cryptophyte alga</name>
    <dbReference type="NCBI Taxonomy" id="464988"/>
    <lineage>
        <taxon>Eukaryota</taxon>
        <taxon>Cryptophyceae</taxon>
        <taxon>Cryptomonadales</taxon>
        <taxon>Hemiselmidaceae</taxon>
        <taxon>Hemiselmis</taxon>
    </lineage>
</organism>
<gene>
    <name evidence="2" type="ORF">HAND00432_LOCUS11459</name>
    <name evidence="1" type="ORF">HAND1043_LOCUS23458</name>
</gene>
<dbReference type="AlphaFoldDB" id="A0A6U2CBL8"/>
<dbReference type="EMBL" id="HBFK01038737">
    <property type="protein sequence ID" value="CAD8756948.1"/>
    <property type="molecule type" value="Transcribed_RNA"/>
</dbReference>
<dbReference type="EMBL" id="HBFX01018912">
    <property type="protein sequence ID" value="CAD8956921.1"/>
    <property type="molecule type" value="Transcribed_RNA"/>
</dbReference>
<dbReference type="InterPro" id="IPR036770">
    <property type="entry name" value="Ankyrin_rpt-contain_sf"/>
</dbReference>
<evidence type="ECO:0000313" key="2">
    <source>
        <dbReference type="EMBL" id="CAD8956921.1"/>
    </source>
</evidence>
<evidence type="ECO:0000313" key="1">
    <source>
        <dbReference type="EMBL" id="CAD8756948.1"/>
    </source>
</evidence>
<name>A0A6U2CBL8_HEMAN</name>
<sequence>MTTGCTRTSTAPAVPDAHTDLLNLVFGMEDVRDIFIPRVGMQGLRVVHQTCRATREGLEDLGFCPRAACLFENMVNKKNGGTILYGRMIRFTRALRMDDKADEREARFVRSAYWYLHRRKHIGNQGWVDDLFTTAFLEPAGSFVYTFVTGFYARYFANAVSQLQMNGAHWGAVLGDVELVLRTVADHGARCLYEKTVVGMTPIAIALGRGDAACAGAILDIMRDTSGGKRVDVFTGDRFNNTLLHMATFGGSAQCVQLLERATGFVADGKKIFEEQKGIGFNPVTFKNKAYDTSLCMAVTMDVSEVLLMLLQTEFPKGKLDPVVMVIKRKHAPEVSADG</sequence>